<keyword evidence="2" id="KW-1185">Reference proteome</keyword>
<name>A0A2A9N8M5_9AGAR</name>
<proteinExistence type="predicted"/>
<dbReference type="OrthoDB" id="2980703at2759"/>
<protein>
    <submittedName>
        <fullName evidence="1">Uncharacterized protein</fullName>
    </submittedName>
</protein>
<evidence type="ECO:0000313" key="1">
    <source>
        <dbReference type="EMBL" id="PFH45444.1"/>
    </source>
</evidence>
<accession>A0A2A9N8M5</accession>
<evidence type="ECO:0000313" key="2">
    <source>
        <dbReference type="Proteomes" id="UP000242287"/>
    </source>
</evidence>
<dbReference type="AlphaFoldDB" id="A0A2A9N8M5"/>
<dbReference type="Proteomes" id="UP000242287">
    <property type="component" value="Unassembled WGS sequence"/>
</dbReference>
<gene>
    <name evidence="1" type="ORF">AMATHDRAFT_71690</name>
</gene>
<organism evidence="1 2">
    <name type="scientific">Amanita thiersii Skay4041</name>
    <dbReference type="NCBI Taxonomy" id="703135"/>
    <lineage>
        <taxon>Eukaryota</taxon>
        <taxon>Fungi</taxon>
        <taxon>Dikarya</taxon>
        <taxon>Basidiomycota</taxon>
        <taxon>Agaricomycotina</taxon>
        <taxon>Agaricomycetes</taxon>
        <taxon>Agaricomycetidae</taxon>
        <taxon>Agaricales</taxon>
        <taxon>Pluteineae</taxon>
        <taxon>Amanitaceae</taxon>
        <taxon>Amanita</taxon>
    </lineage>
</organism>
<sequence length="144" mass="16853">MPPDGLYTCRLPNCGQQVQGTKTEVDKHLRDVHQLSKHGNVVCLWIDESDEEEEEENMLCGDKLQNQSLAKHICERHMRSLAVDCELCNNRQARIDNMPRHLKSCKVFHQCSPYLQSQIWSFLLPNKQFPGLDSYRENNRQRTE</sequence>
<reference evidence="1 2" key="1">
    <citation type="submission" date="2014-02" db="EMBL/GenBank/DDBJ databases">
        <title>Transposable element dynamics among asymbiotic and ectomycorrhizal Amanita fungi.</title>
        <authorList>
            <consortium name="DOE Joint Genome Institute"/>
            <person name="Hess J."/>
            <person name="Skrede I."/>
            <person name="Wolfe B."/>
            <person name="LaButti K."/>
            <person name="Ohm R.A."/>
            <person name="Grigoriev I.V."/>
            <person name="Pringle A."/>
        </authorList>
    </citation>
    <scope>NUCLEOTIDE SEQUENCE [LARGE SCALE GENOMIC DNA]</scope>
    <source>
        <strain evidence="1 2">SKay4041</strain>
    </source>
</reference>
<dbReference type="EMBL" id="KZ302382">
    <property type="protein sequence ID" value="PFH45444.1"/>
    <property type="molecule type" value="Genomic_DNA"/>
</dbReference>